<dbReference type="EMBL" id="KV426050">
    <property type="protein sequence ID" value="KZV90388.1"/>
    <property type="molecule type" value="Genomic_DNA"/>
</dbReference>
<evidence type="ECO:0000256" key="1">
    <source>
        <dbReference type="SAM" id="MobiDB-lite"/>
    </source>
</evidence>
<proteinExistence type="predicted"/>
<dbReference type="Proteomes" id="UP000077266">
    <property type="component" value="Unassembled WGS sequence"/>
</dbReference>
<name>A0A165GE75_EXIGL</name>
<keyword evidence="3" id="KW-1185">Reference proteome</keyword>
<reference evidence="2 3" key="1">
    <citation type="journal article" date="2016" name="Mol. Biol. Evol.">
        <title>Comparative Genomics of Early-Diverging Mushroom-Forming Fungi Provides Insights into the Origins of Lignocellulose Decay Capabilities.</title>
        <authorList>
            <person name="Nagy L.G."/>
            <person name="Riley R."/>
            <person name="Tritt A."/>
            <person name="Adam C."/>
            <person name="Daum C."/>
            <person name="Floudas D."/>
            <person name="Sun H."/>
            <person name="Yadav J.S."/>
            <person name="Pangilinan J."/>
            <person name="Larsson K.H."/>
            <person name="Matsuura K."/>
            <person name="Barry K."/>
            <person name="Labutti K."/>
            <person name="Kuo R."/>
            <person name="Ohm R.A."/>
            <person name="Bhattacharya S.S."/>
            <person name="Shirouzu T."/>
            <person name="Yoshinaga Y."/>
            <person name="Martin F.M."/>
            <person name="Grigoriev I.V."/>
            <person name="Hibbett D.S."/>
        </authorList>
    </citation>
    <scope>NUCLEOTIDE SEQUENCE [LARGE SCALE GENOMIC DNA]</scope>
    <source>
        <strain evidence="2 3">HHB12029</strain>
    </source>
</reference>
<sequence>MPAATSPFDAGLARRGPCLCAVPVCAATCRVCVAHIVGAAVHGLCTASRARSDIGHATGGSRRRPPTATGRTNGDARGDQCTPCSYSTIHIVLSAELAARVRRIGLMGYERRRYALALLRT</sequence>
<feature type="region of interest" description="Disordered" evidence="1">
    <location>
        <begin position="55"/>
        <end position="76"/>
    </location>
</feature>
<protein>
    <submittedName>
        <fullName evidence="2">Uncharacterized protein</fullName>
    </submittedName>
</protein>
<evidence type="ECO:0000313" key="2">
    <source>
        <dbReference type="EMBL" id="KZV90388.1"/>
    </source>
</evidence>
<evidence type="ECO:0000313" key="3">
    <source>
        <dbReference type="Proteomes" id="UP000077266"/>
    </source>
</evidence>
<accession>A0A165GE75</accession>
<organism evidence="2 3">
    <name type="scientific">Exidia glandulosa HHB12029</name>
    <dbReference type="NCBI Taxonomy" id="1314781"/>
    <lineage>
        <taxon>Eukaryota</taxon>
        <taxon>Fungi</taxon>
        <taxon>Dikarya</taxon>
        <taxon>Basidiomycota</taxon>
        <taxon>Agaricomycotina</taxon>
        <taxon>Agaricomycetes</taxon>
        <taxon>Auriculariales</taxon>
        <taxon>Exidiaceae</taxon>
        <taxon>Exidia</taxon>
    </lineage>
</organism>
<gene>
    <name evidence="2" type="ORF">EXIGLDRAFT_121805</name>
</gene>
<dbReference type="InParanoid" id="A0A165GE75"/>
<dbReference type="AlphaFoldDB" id="A0A165GE75"/>